<sequence length="104" mass="11866">MDQLTSEDLQYYRSLDWIFKVWQPSPALIEKKAGNARPFVGQSFDPAYFDLVQDGWTHDHCEICFVNLSDDTEAGETDGYTADRQWICKTCHAKLFPPSDGQAS</sequence>
<dbReference type="EMBL" id="BAABGY010000001">
    <property type="protein sequence ID" value="GAA4316803.1"/>
    <property type="molecule type" value="Genomic_DNA"/>
</dbReference>
<protein>
    <submittedName>
        <fullName evidence="1">Uncharacterized protein</fullName>
    </submittedName>
</protein>
<evidence type="ECO:0000313" key="1">
    <source>
        <dbReference type="EMBL" id="GAA4316803.1"/>
    </source>
</evidence>
<reference evidence="2" key="1">
    <citation type="journal article" date="2019" name="Int. J. Syst. Evol. Microbiol.">
        <title>The Global Catalogue of Microorganisms (GCM) 10K type strain sequencing project: providing services to taxonomists for standard genome sequencing and annotation.</title>
        <authorList>
            <consortium name="The Broad Institute Genomics Platform"/>
            <consortium name="The Broad Institute Genome Sequencing Center for Infectious Disease"/>
            <person name="Wu L."/>
            <person name="Ma J."/>
        </authorList>
    </citation>
    <scope>NUCLEOTIDE SEQUENCE [LARGE SCALE GENOMIC DNA]</scope>
    <source>
        <strain evidence="2">JCM 17919</strain>
    </source>
</reference>
<name>A0ABP8G3W7_9BACT</name>
<dbReference type="Proteomes" id="UP001501725">
    <property type="component" value="Unassembled WGS sequence"/>
</dbReference>
<comment type="caution">
    <text evidence="1">The sequence shown here is derived from an EMBL/GenBank/DDBJ whole genome shotgun (WGS) entry which is preliminary data.</text>
</comment>
<proteinExistence type="predicted"/>
<accession>A0ABP8G3W7</accession>
<keyword evidence="2" id="KW-1185">Reference proteome</keyword>
<evidence type="ECO:0000313" key="2">
    <source>
        <dbReference type="Proteomes" id="UP001501725"/>
    </source>
</evidence>
<organism evidence="1 2">
    <name type="scientific">Flaviaesturariibacter amylovorans</name>
    <dbReference type="NCBI Taxonomy" id="1084520"/>
    <lineage>
        <taxon>Bacteria</taxon>
        <taxon>Pseudomonadati</taxon>
        <taxon>Bacteroidota</taxon>
        <taxon>Chitinophagia</taxon>
        <taxon>Chitinophagales</taxon>
        <taxon>Chitinophagaceae</taxon>
        <taxon>Flaviaestuariibacter</taxon>
    </lineage>
</organism>
<gene>
    <name evidence="1" type="ORF">GCM10023184_00170</name>
</gene>